<evidence type="ECO:0000256" key="1">
    <source>
        <dbReference type="SAM" id="MobiDB-lite"/>
    </source>
</evidence>
<comment type="caution">
    <text evidence="2">The sequence shown here is derived from an EMBL/GenBank/DDBJ whole genome shotgun (WGS) entry which is preliminary data.</text>
</comment>
<feature type="compositionally biased region" description="Basic and acidic residues" evidence="1">
    <location>
        <begin position="15"/>
        <end position="24"/>
    </location>
</feature>
<gene>
    <name evidence="2" type="ORF">CCHR01_00961</name>
</gene>
<evidence type="ECO:0000313" key="3">
    <source>
        <dbReference type="Proteomes" id="UP001243330"/>
    </source>
</evidence>
<name>A0AAD9B121_9PEZI</name>
<feature type="region of interest" description="Disordered" evidence="1">
    <location>
        <begin position="137"/>
        <end position="179"/>
    </location>
</feature>
<keyword evidence="3" id="KW-1185">Reference proteome</keyword>
<accession>A0AAD9B121</accession>
<dbReference type="EMBL" id="JAQOWY010000009">
    <property type="protein sequence ID" value="KAK1856390.1"/>
    <property type="molecule type" value="Genomic_DNA"/>
</dbReference>
<sequence length="309" mass="33310">MHLSSANGSPSLAQKEGRKTRLRPEDDDASCPFGVRLRLTVLTNTAFLRPFAEAATVPLRWNSTRPPRGCVVDVVGVGVVIARFHPRELSAEAVRIVPKENSRNTRLGPEGGAGLQLNPVCGFGRNTEIRERQYDAEQPLFNDSLPDGGGGRRVVTARRPSKESDKAASGRPRLADTRWKLSLLQPPDSRTSSCSSPSRLPCSLDRLFGSRFQAADAEPANDYPGAVSAFSSSCCSTNPSSVESVSAISLSPHLSRRPPTFPAAESLNSLCLQHRADSLFRLHAFAHAASGCTTPPKSHKSHGRRTTGH</sequence>
<reference evidence="2" key="1">
    <citation type="submission" date="2023-01" db="EMBL/GenBank/DDBJ databases">
        <title>Colletotrichum chrysophilum M932 genome sequence.</title>
        <authorList>
            <person name="Baroncelli R."/>
        </authorList>
    </citation>
    <scope>NUCLEOTIDE SEQUENCE</scope>
    <source>
        <strain evidence="2">M932</strain>
    </source>
</reference>
<dbReference type="Proteomes" id="UP001243330">
    <property type="component" value="Unassembled WGS sequence"/>
</dbReference>
<feature type="region of interest" description="Disordered" evidence="1">
    <location>
        <begin position="1"/>
        <end position="27"/>
    </location>
</feature>
<proteinExistence type="predicted"/>
<evidence type="ECO:0000313" key="2">
    <source>
        <dbReference type="EMBL" id="KAK1856390.1"/>
    </source>
</evidence>
<protein>
    <submittedName>
        <fullName evidence="2">Uncharacterized protein</fullName>
    </submittedName>
</protein>
<feature type="compositionally biased region" description="Basic and acidic residues" evidence="1">
    <location>
        <begin position="160"/>
        <end position="179"/>
    </location>
</feature>
<feature type="compositionally biased region" description="Polar residues" evidence="1">
    <location>
        <begin position="1"/>
        <end position="12"/>
    </location>
</feature>
<dbReference type="AlphaFoldDB" id="A0AAD9B121"/>
<organism evidence="2 3">
    <name type="scientific">Colletotrichum chrysophilum</name>
    <dbReference type="NCBI Taxonomy" id="1836956"/>
    <lineage>
        <taxon>Eukaryota</taxon>
        <taxon>Fungi</taxon>
        <taxon>Dikarya</taxon>
        <taxon>Ascomycota</taxon>
        <taxon>Pezizomycotina</taxon>
        <taxon>Sordariomycetes</taxon>
        <taxon>Hypocreomycetidae</taxon>
        <taxon>Glomerellales</taxon>
        <taxon>Glomerellaceae</taxon>
        <taxon>Colletotrichum</taxon>
        <taxon>Colletotrichum gloeosporioides species complex</taxon>
    </lineage>
</organism>